<dbReference type="InterPro" id="IPR004046">
    <property type="entry name" value="GST_C"/>
</dbReference>
<dbReference type="SFLD" id="SFLDS00019">
    <property type="entry name" value="Glutathione_Transferase_(cytos"/>
    <property type="match status" value="1"/>
</dbReference>
<evidence type="ECO:0000256" key="1">
    <source>
        <dbReference type="ARBA" id="ARBA00007409"/>
    </source>
</evidence>
<dbReference type="InterPro" id="IPR040079">
    <property type="entry name" value="Glutathione_S-Trfase"/>
</dbReference>
<accession>A0A6A5WF67</accession>
<dbReference type="SUPFAM" id="SSF47616">
    <property type="entry name" value="GST C-terminal domain-like"/>
    <property type="match status" value="1"/>
</dbReference>
<dbReference type="PROSITE" id="PS50404">
    <property type="entry name" value="GST_NTER"/>
    <property type="match status" value="1"/>
</dbReference>
<evidence type="ECO:0000313" key="5">
    <source>
        <dbReference type="Proteomes" id="UP000799779"/>
    </source>
</evidence>
<dbReference type="PANTHER" id="PTHR44051">
    <property type="entry name" value="GLUTATHIONE S-TRANSFERASE-RELATED"/>
    <property type="match status" value="1"/>
</dbReference>
<dbReference type="Gene3D" id="3.40.30.10">
    <property type="entry name" value="Glutaredoxin"/>
    <property type="match status" value="1"/>
</dbReference>
<dbReference type="OrthoDB" id="2309723at2759"/>
<protein>
    <submittedName>
        <fullName evidence="4">Glutathione S-transferase</fullName>
    </submittedName>
</protein>
<dbReference type="PANTHER" id="PTHR44051:SF9">
    <property type="entry name" value="GLUTATHIONE S-TRANSFERASE 1"/>
    <property type="match status" value="1"/>
</dbReference>
<gene>
    <name evidence="4" type="ORF">P154DRAFT_523045</name>
</gene>
<reference evidence="4" key="1">
    <citation type="journal article" date="2020" name="Stud. Mycol.">
        <title>101 Dothideomycetes genomes: a test case for predicting lifestyles and emergence of pathogens.</title>
        <authorList>
            <person name="Haridas S."/>
            <person name="Albert R."/>
            <person name="Binder M."/>
            <person name="Bloem J."/>
            <person name="Labutti K."/>
            <person name="Salamov A."/>
            <person name="Andreopoulos B."/>
            <person name="Baker S."/>
            <person name="Barry K."/>
            <person name="Bills G."/>
            <person name="Bluhm B."/>
            <person name="Cannon C."/>
            <person name="Castanera R."/>
            <person name="Culley D."/>
            <person name="Daum C."/>
            <person name="Ezra D."/>
            <person name="Gonzalez J."/>
            <person name="Henrissat B."/>
            <person name="Kuo A."/>
            <person name="Liang C."/>
            <person name="Lipzen A."/>
            <person name="Lutzoni F."/>
            <person name="Magnuson J."/>
            <person name="Mondo S."/>
            <person name="Nolan M."/>
            <person name="Ohm R."/>
            <person name="Pangilinan J."/>
            <person name="Park H.-J."/>
            <person name="Ramirez L."/>
            <person name="Alfaro M."/>
            <person name="Sun H."/>
            <person name="Tritt A."/>
            <person name="Yoshinaga Y."/>
            <person name="Zwiers L.-H."/>
            <person name="Turgeon B."/>
            <person name="Goodwin S."/>
            <person name="Spatafora J."/>
            <person name="Crous P."/>
            <person name="Grigoriev I."/>
        </authorList>
    </citation>
    <scope>NUCLEOTIDE SEQUENCE</scope>
    <source>
        <strain evidence="4">CBS 123094</strain>
    </source>
</reference>
<dbReference type="InterPro" id="IPR010987">
    <property type="entry name" value="Glutathione-S-Trfase_C-like"/>
</dbReference>
<dbReference type="GO" id="GO:0016740">
    <property type="term" value="F:transferase activity"/>
    <property type="evidence" value="ECO:0007669"/>
    <property type="project" value="UniProtKB-KW"/>
</dbReference>
<evidence type="ECO:0000259" key="2">
    <source>
        <dbReference type="PROSITE" id="PS50404"/>
    </source>
</evidence>
<sequence>MASPTPNLVVHHLQIGQGERIPFLLEELALPYTIKLYKRAPLLSPPELKALHPMGASPVLQDLTTTPETPLLLAESGAIVEYLLNKYGNGSLSLPPSHANYADYLYWLHFSNGNLQPTIFRRATVKGLVPDLDDKRYKMADGRVQTCLQQFNERVASNTWLAGDEFTAADVMSMWCFTTMRQFEPFDLTEYPGILGWLKRVSERPAYKAAMAKGDPDLDIEAGISAKGPSPFGAFAAARAEASPKREKL</sequence>
<dbReference type="SFLD" id="SFLDG00358">
    <property type="entry name" value="Main_(cytGST)"/>
    <property type="match status" value="1"/>
</dbReference>
<dbReference type="Pfam" id="PF13409">
    <property type="entry name" value="GST_N_2"/>
    <property type="match status" value="1"/>
</dbReference>
<dbReference type="SFLD" id="SFLDG01150">
    <property type="entry name" value="Main.1:_Beta-like"/>
    <property type="match status" value="1"/>
</dbReference>
<keyword evidence="4" id="KW-0808">Transferase</keyword>
<name>A0A6A5WF67_9PLEO</name>
<comment type="similarity">
    <text evidence="1">Belongs to the GST superfamily.</text>
</comment>
<dbReference type="Proteomes" id="UP000799779">
    <property type="component" value="Unassembled WGS sequence"/>
</dbReference>
<organism evidence="4 5">
    <name type="scientific">Amniculicola lignicola CBS 123094</name>
    <dbReference type="NCBI Taxonomy" id="1392246"/>
    <lineage>
        <taxon>Eukaryota</taxon>
        <taxon>Fungi</taxon>
        <taxon>Dikarya</taxon>
        <taxon>Ascomycota</taxon>
        <taxon>Pezizomycotina</taxon>
        <taxon>Dothideomycetes</taxon>
        <taxon>Pleosporomycetidae</taxon>
        <taxon>Pleosporales</taxon>
        <taxon>Amniculicolaceae</taxon>
        <taxon>Amniculicola</taxon>
    </lineage>
</organism>
<keyword evidence="5" id="KW-1185">Reference proteome</keyword>
<evidence type="ECO:0000313" key="4">
    <source>
        <dbReference type="EMBL" id="KAF1999718.1"/>
    </source>
</evidence>
<dbReference type="PROSITE" id="PS50405">
    <property type="entry name" value="GST_CTER"/>
    <property type="match status" value="1"/>
</dbReference>
<dbReference type="EMBL" id="ML977593">
    <property type="protein sequence ID" value="KAF1999718.1"/>
    <property type="molecule type" value="Genomic_DNA"/>
</dbReference>
<feature type="domain" description="GST N-terminal" evidence="2">
    <location>
        <begin position="5"/>
        <end position="91"/>
    </location>
</feature>
<dbReference type="InterPro" id="IPR004045">
    <property type="entry name" value="Glutathione_S-Trfase_N"/>
</dbReference>
<dbReference type="CDD" id="cd03046">
    <property type="entry name" value="GST_N_GTT1_like"/>
    <property type="match status" value="1"/>
</dbReference>
<feature type="domain" description="GST C-terminal" evidence="3">
    <location>
        <begin position="97"/>
        <end position="220"/>
    </location>
</feature>
<dbReference type="Gene3D" id="1.20.1050.10">
    <property type="match status" value="1"/>
</dbReference>
<dbReference type="AlphaFoldDB" id="A0A6A5WF67"/>
<dbReference type="SUPFAM" id="SSF52833">
    <property type="entry name" value="Thioredoxin-like"/>
    <property type="match status" value="1"/>
</dbReference>
<dbReference type="InterPro" id="IPR036249">
    <property type="entry name" value="Thioredoxin-like_sf"/>
</dbReference>
<dbReference type="InterPro" id="IPR036282">
    <property type="entry name" value="Glutathione-S-Trfase_C_sf"/>
</dbReference>
<evidence type="ECO:0000259" key="3">
    <source>
        <dbReference type="PROSITE" id="PS50405"/>
    </source>
</evidence>
<proteinExistence type="inferred from homology"/>
<dbReference type="Pfam" id="PF00043">
    <property type="entry name" value="GST_C"/>
    <property type="match status" value="1"/>
</dbReference>